<evidence type="ECO:0000313" key="2">
    <source>
        <dbReference type="Proteomes" id="UP000020467"/>
    </source>
</evidence>
<name>A0A010QMX2_9PEZI</name>
<dbReference type="Proteomes" id="UP000020467">
    <property type="component" value="Unassembled WGS sequence"/>
</dbReference>
<keyword evidence="2" id="KW-1185">Reference proteome</keyword>
<sequence>MTSRAIAAFGHSSHDQLGPVSVPLHWDQHRPKVPTSNSVPQVTIPVYLGAISFNVPRQPKNKARELLRSHRARLRGYITGREHRPNPQFSVEPVGEGPPTDAYFWGHGWLFAWGARLLRFGLSLGSLEPQELS</sequence>
<dbReference type="EMBL" id="JARH01000666">
    <property type="protein sequence ID" value="EXF78055.1"/>
    <property type="molecule type" value="Genomic_DNA"/>
</dbReference>
<dbReference type="HOGENOM" id="CLU_1906570_0_0_1"/>
<reference evidence="1 2" key="1">
    <citation type="submission" date="2014-02" db="EMBL/GenBank/DDBJ databases">
        <title>The genome sequence of Colletotrichum fioriniae PJ7.</title>
        <authorList>
            <person name="Baroncelli R."/>
            <person name="Thon M.R."/>
        </authorList>
    </citation>
    <scope>NUCLEOTIDE SEQUENCE [LARGE SCALE GENOMIC DNA]</scope>
    <source>
        <strain evidence="1 2">PJ7</strain>
    </source>
</reference>
<organism evidence="1 2">
    <name type="scientific">Colletotrichum fioriniae PJ7</name>
    <dbReference type="NCBI Taxonomy" id="1445577"/>
    <lineage>
        <taxon>Eukaryota</taxon>
        <taxon>Fungi</taxon>
        <taxon>Dikarya</taxon>
        <taxon>Ascomycota</taxon>
        <taxon>Pezizomycotina</taxon>
        <taxon>Sordariomycetes</taxon>
        <taxon>Hypocreomycetidae</taxon>
        <taxon>Glomerellales</taxon>
        <taxon>Glomerellaceae</taxon>
        <taxon>Colletotrichum</taxon>
        <taxon>Colletotrichum acutatum species complex</taxon>
    </lineage>
</organism>
<dbReference type="KEGG" id="cfj:CFIO01_07735"/>
<dbReference type="AlphaFoldDB" id="A0A010QMX2"/>
<protein>
    <submittedName>
        <fullName evidence="1">Uncharacterized protein</fullName>
    </submittedName>
</protein>
<comment type="caution">
    <text evidence="1">The sequence shown here is derived from an EMBL/GenBank/DDBJ whole genome shotgun (WGS) entry which is preliminary data.</text>
</comment>
<accession>A0A010QMX2</accession>
<proteinExistence type="predicted"/>
<dbReference type="OrthoDB" id="10347381at2759"/>
<gene>
    <name evidence="1" type="ORF">CFIO01_07735</name>
</gene>
<evidence type="ECO:0000313" key="1">
    <source>
        <dbReference type="EMBL" id="EXF78055.1"/>
    </source>
</evidence>